<proteinExistence type="inferred from homology"/>
<dbReference type="GO" id="GO:0004888">
    <property type="term" value="F:transmembrane signaling receptor activity"/>
    <property type="evidence" value="ECO:0007669"/>
    <property type="project" value="InterPro"/>
</dbReference>
<protein>
    <recommendedName>
        <fullName evidence="6">Serpentine receptor class gamma</fullName>
    </recommendedName>
</protein>
<feature type="transmembrane region" description="Helical" evidence="6">
    <location>
        <begin position="102"/>
        <end position="121"/>
    </location>
</feature>
<sequence>MAETLSAEYSYRWIEIVTGKMLIYLLSIFFYVYVLLRLACSREKHFRSTYFMIYMWTGVFDVLLALATVYDTANFAVGFGPKWDWLLTILKNLTGTNWYTHLWGGLLMSTNQYLAIAFPGYFPMFFTRRKTALYLLIGFLLSQLINIELYFIPFKWVVQPDGFQLYSGRTQRISYIRTVSVCITMMCTAANILLNAMTLYTLREKTRAEIRKRIQEKSLVVFQILNSILIFIEVAYEVLSITGYLLADNIISKFIYTQFPSFFFLMAVLNSFAMVILSRNVRVAIGLKFLARPTEGSNVGPEVTSTMGGQTRGQLRTTCRDRDASPTRRGS</sequence>
<evidence type="ECO:0000313" key="8">
    <source>
        <dbReference type="EMBL" id="CAD6186865.1"/>
    </source>
</evidence>
<feature type="transmembrane region" description="Helical" evidence="6">
    <location>
        <begin position="133"/>
        <end position="154"/>
    </location>
</feature>
<dbReference type="Proteomes" id="UP000835052">
    <property type="component" value="Unassembled WGS sequence"/>
</dbReference>
<feature type="transmembrane region" description="Helical" evidence="6">
    <location>
        <begin position="219"/>
        <end position="247"/>
    </location>
</feature>
<feature type="region of interest" description="Disordered" evidence="7">
    <location>
        <begin position="300"/>
        <end position="331"/>
    </location>
</feature>
<feature type="transmembrane region" description="Helical" evidence="6">
    <location>
        <begin position="174"/>
        <end position="198"/>
    </location>
</feature>
<name>A0A8S1GTU1_9PELO</name>
<dbReference type="InterPro" id="IPR051119">
    <property type="entry name" value="Nematode_SR-like"/>
</dbReference>
<evidence type="ECO:0000256" key="7">
    <source>
        <dbReference type="SAM" id="MobiDB-lite"/>
    </source>
</evidence>
<dbReference type="OrthoDB" id="5874692at2759"/>
<reference evidence="8" key="1">
    <citation type="submission" date="2020-10" db="EMBL/GenBank/DDBJ databases">
        <authorList>
            <person name="Kikuchi T."/>
        </authorList>
    </citation>
    <scope>NUCLEOTIDE SEQUENCE</scope>
    <source>
        <strain evidence="8">NKZ352</strain>
    </source>
</reference>
<evidence type="ECO:0000256" key="4">
    <source>
        <dbReference type="ARBA" id="ARBA00022989"/>
    </source>
</evidence>
<dbReference type="Pfam" id="PF02118">
    <property type="entry name" value="Srg"/>
    <property type="match status" value="1"/>
</dbReference>
<evidence type="ECO:0000256" key="3">
    <source>
        <dbReference type="ARBA" id="ARBA00022692"/>
    </source>
</evidence>
<evidence type="ECO:0000256" key="1">
    <source>
        <dbReference type="ARBA" id="ARBA00004141"/>
    </source>
</evidence>
<gene>
    <name evidence="8" type="ORF">CAUJ_LOCUS2784</name>
</gene>
<organism evidence="8 9">
    <name type="scientific">Caenorhabditis auriculariae</name>
    <dbReference type="NCBI Taxonomy" id="2777116"/>
    <lineage>
        <taxon>Eukaryota</taxon>
        <taxon>Metazoa</taxon>
        <taxon>Ecdysozoa</taxon>
        <taxon>Nematoda</taxon>
        <taxon>Chromadorea</taxon>
        <taxon>Rhabditida</taxon>
        <taxon>Rhabditina</taxon>
        <taxon>Rhabditomorpha</taxon>
        <taxon>Rhabditoidea</taxon>
        <taxon>Rhabditidae</taxon>
        <taxon>Peloderinae</taxon>
        <taxon>Caenorhabditis</taxon>
    </lineage>
</organism>
<evidence type="ECO:0000256" key="6">
    <source>
        <dbReference type="RuleBase" id="RU280813"/>
    </source>
</evidence>
<evidence type="ECO:0000256" key="2">
    <source>
        <dbReference type="ARBA" id="ARBA00005692"/>
    </source>
</evidence>
<evidence type="ECO:0000256" key="5">
    <source>
        <dbReference type="ARBA" id="ARBA00023136"/>
    </source>
</evidence>
<dbReference type="GO" id="GO:0016020">
    <property type="term" value="C:membrane"/>
    <property type="evidence" value="ECO:0007669"/>
    <property type="project" value="UniProtKB-SubCell"/>
</dbReference>
<dbReference type="EMBL" id="CAJGYM010000005">
    <property type="protein sequence ID" value="CAD6186865.1"/>
    <property type="molecule type" value="Genomic_DNA"/>
</dbReference>
<keyword evidence="4 6" id="KW-1133">Transmembrane helix</keyword>
<feature type="compositionally biased region" description="Polar residues" evidence="7">
    <location>
        <begin position="303"/>
        <end position="317"/>
    </location>
</feature>
<feature type="transmembrane region" description="Helical" evidence="6">
    <location>
        <begin position="259"/>
        <end position="278"/>
    </location>
</feature>
<accession>A0A8S1GTU1</accession>
<feature type="transmembrane region" description="Helical" evidence="6">
    <location>
        <begin position="21"/>
        <end position="39"/>
    </location>
</feature>
<dbReference type="PANTHER" id="PTHR31627">
    <property type="entry name" value="SERPENTINE RECEPTOR CLASS GAMMA-RELATED"/>
    <property type="match status" value="1"/>
</dbReference>
<dbReference type="GO" id="GO:0007606">
    <property type="term" value="P:sensory perception of chemical stimulus"/>
    <property type="evidence" value="ECO:0007669"/>
    <property type="project" value="UniProtKB-UniRule"/>
</dbReference>
<comment type="similarity">
    <text evidence="2 6">Belongs to the nematode receptor-like protein srg family.</text>
</comment>
<comment type="caution">
    <text evidence="8">The sequence shown here is derived from an EMBL/GenBank/DDBJ whole genome shotgun (WGS) entry which is preliminary data.</text>
</comment>
<dbReference type="PANTHER" id="PTHR31627:SF42">
    <property type="entry name" value="G_PROTEIN_RECEP_F1_2 DOMAIN-CONTAINING PROTEIN-RELATED"/>
    <property type="match status" value="1"/>
</dbReference>
<dbReference type="Gene3D" id="1.20.1070.10">
    <property type="entry name" value="Rhodopsin 7-helix transmembrane proteins"/>
    <property type="match status" value="1"/>
</dbReference>
<dbReference type="SUPFAM" id="SSF81321">
    <property type="entry name" value="Family A G protein-coupled receptor-like"/>
    <property type="match status" value="1"/>
</dbReference>
<feature type="transmembrane region" description="Helical" evidence="6">
    <location>
        <begin position="51"/>
        <end position="70"/>
    </location>
</feature>
<keyword evidence="3 6" id="KW-0812">Transmembrane</keyword>
<dbReference type="InterPro" id="IPR000609">
    <property type="entry name" value="7TM_GPCR_serpentine_rcpt_Srg"/>
</dbReference>
<feature type="compositionally biased region" description="Basic and acidic residues" evidence="7">
    <location>
        <begin position="318"/>
        <end position="331"/>
    </location>
</feature>
<keyword evidence="5 6" id="KW-0472">Membrane</keyword>
<dbReference type="AlphaFoldDB" id="A0A8S1GTU1"/>
<comment type="subcellular location">
    <subcellularLocation>
        <location evidence="1">Membrane</location>
        <topology evidence="1">Multi-pass membrane protein</topology>
    </subcellularLocation>
</comment>
<evidence type="ECO:0000313" key="9">
    <source>
        <dbReference type="Proteomes" id="UP000835052"/>
    </source>
</evidence>
<keyword evidence="9" id="KW-1185">Reference proteome</keyword>